<dbReference type="EMBL" id="CACRUH010000095">
    <property type="protein sequence ID" value="VYU83556.1"/>
    <property type="molecule type" value="Genomic_DNA"/>
</dbReference>
<evidence type="ECO:0000313" key="1">
    <source>
        <dbReference type="EMBL" id="VYU83556.1"/>
    </source>
</evidence>
<gene>
    <name evidence="1" type="ORF">CHLFYP18_04330</name>
</gene>
<proteinExistence type="predicted"/>
<sequence>MKTVLQDMGSGTVAIENHMFSAVKILLKSLVSYYT</sequence>
<protein>
    <submittedName>
        <fullName evidence="1">Uncharacterized protein</fullName>
    </submittedName>
</protein>
<accession>A0A6N3I2Q7</accession>
<organism evidence="1">
    <name type="scientific">Hungatella hathewayi</name>
    <dbReference type="NCBI Taxonomy" id="154046"/>
    <lineage>
        <taxon>Bacteria</taxon>
        <taxon>Bacillati</taxon>
        <taxon>Bacillota</taxon>
        <taxon>Clostridia</taxon>
        <taxon>Lachnospirales</taxon>
        <taxon>Lachnospiraceae</taxon>
        <taxon>Hungatella</taxon>
    </lineage>
</organism>
<name>A0A6N3I2Q7_9FIRM</name>
<reference evidence="1" key="1">
    <citation type="submission" date="2019-11" db="EMBL/GenBank/DDBJ databases">
        <authorList>
            <person name="Feng L."/>
        </authorList>
    </citation>
    <scope>NUCLEOTIDE SEQUENCE</scope>
    <source>
        <strain evidence="1">ChathewayiLFYP18</strain>
    </source>
</reference>
<dbReference type="AlphaFoldDB" id="A0A6N3I2Q7"/>